<dbReference type="Pfam" id="PF14220">
    <property type="entry name" value="DUF4329"/>
    <property type="match status" value="1"/>
</dbReference>
<feature type="signal peptide" evidence="1">
    <location>
        <begin position="1"/>
        <end position="17"/>
    </location>
</feature>
<accession>A0A1Y5RWW5</accession>
<dbReference type="AlphaFoldDB" id="A0A1Y5RWW5"/>
<dbReference type="RefSeq" id="WP_085863530.1">
    <property type="nucleotide sequence ID" value="NZ_FWFT01000002.1"/>
</dbReference>
<evidence type="ECO:0000256" key="1">
    <source>
        <dbReference type="SAM" id="SignalP"/>
    </source>
</evidence>
<evidence type="ECO:0000313" key="3">
    <source>
        <dbReference type="EMBL" id="SLN26362.1"/>
    </source>
</evidence>
<sequence length="170" mass="18415">MKRFALFAACLPAMALAQPADEEALMRATLTELNLQSFETGTEYCGYVGFNDAGELIASPPTAGDESSCLSDDPTEIAVITASYHTHGDFSTEYSSETPSGADMEGDEEEGIDGWVATPGGRLWYIDTTDMVTFQICGIGCLAQDPDFIEGDDGFIAEEYTYDELVERLE</sequence>
<keyword evidence="1" id="KW-0732">Signal</keyword>
<evidence type="ECO:0000259" key="2">
    <source>
        <dbReference type="Pfam" id="PF14220"/>
    </source>
</evidence>
<feature type="domain" description="DUF4329" evidence="2">
    <location>
        <begin position="25"/>
        <end position="138"/>
    </location>
</feature>
<dbReference type="OrthoDB" id="7850904at2"/>
<evidence type="ECO:0000313" key="4">
    <source>
        <dbReference type="Proteomes" id="UP000193623"/>
    </source>
</evidence>
<dbReference type="EMBL" id="FWFT01000002">
    <property type="protein sequence ID" value="SLN26362.1"/>
    <property type="molecule type" value="Genomic_DNA"/>
</dbReference>
<feature type="chain" id="PRO_5013074122" description="DUF4329 domain-containing protein" evidence="1">
    <location>
        <begin position="18"/>
        <end position="170"/>
    </location>
</feature>
<name>A0A1Y5RWW5_9RHOB</name>
<gene>
    <name evidence="3" type="ORF">PSJ8397_01050</name>
</gene>
<reference evidence="3 4" key="1">
    <citation type="submission" date="2017-03" db="EMBL/GenBank/DDBJ databases">
        <authorList>
            <person name="Afonso C.L."/>
            <person name="Miller P.J."/>
            <person name="Scott M.A."/>
            <person name="Spackman E."/>
            <person name="Goraichik I."/>
            <person name="Dimitrov K.M."/>
            <person name="Suarez D.L."/>
            <person name="Swayne D.E."/>
        </authorList>
    </citation>
    <scope>NUCLEOTIDE SEQUENCE [LARGE SCALE GENOMIC DNA]</scope>
    <source>
        <strain evidence="3 4">CECT 8397</strain>
    </source>
</reference>
<protein>
    <recommendedName>
        <fullName evidence="2">DUF4329 domain-containing protein</fullName>
    </recommendedName>
</protein>
<keyword evidence="4" id="KW-1185">Reference proteome</keyword>
<organism evidence="3 4">
    <name type="scientific">Pseudooctadecabacter jejudonensis</name>
    <dbReference type="NCBI Taxonomy" id="1391910"/>
    <lineage>
        <taxon>Bacteria</taxon>
        <taxon>Pseudomonadati</taxon>
        <taxon>Pseudomonadota</taxon>
        <taxon>Alphaproteobacteria</taxon>
        <taxon>Rhodobacterales</taxon>
        <taxon>Paracoccaceae</taxon>
        <taxon>Pseudooctadecabacter</taxon>
    </lineage>
</organism>
<dbReference type="Proteomes" id="UP000193623">
    <property type="component" value="Unassembled WGS sequence"/>
</dbReference>
<proteinExistence type="predicted"/>
<dbReference type="InterPro" id="IPR025479">
    <property type="entry name" value="DUF4329"/>
</dbReference>